<dbReference type="GO" id="GO:0005886">
    <property type="term" value="C:plasma membrane"/>
    <property type="evidence" value="ECO:0007669"/>
    <property type="project" value="UniProtKB-SubCell"/>
</dbReference>
<protein>
    <submittedName>
        <fullName evidence="8">MFS family permease</fullName>
    </submittedName>
</protein>
<keyword evidence="9" id="KW-1185">Reference proteome</keyword>
<evidence type="ECO:0000256" key="4">
    <source>
        <dbReference type="ARBA" id="ARBA00023136"/>
    </source>
</evidence>
<evidence type="ECO:0000259" key="6">
    <source>
        <dbReference type="PROSITE" id="PS50850"/>
    </source>
</evidence>
<gene>
    <name evidence="8" type="ORF">BJ997_000431</name>
    <name evidence="7" type="ORF">GY21_05115</name>
</gene>
<dbReference type="InterPro" id="IPR020846">
    <property type="entry name" value="MFS_dom"/>
</dbReference>
<evidence type="ECO:0000313" key="8">
    <source>
        <dbReference type="EMBL" id="MBB5639883.1"/>
    </source>
</evidence>
<dbReference type="SUPFAM" id="SSF103473">
    <property type="entry name" value="MFS general substrate transporter"/>
    <property type="match status" value="1"/>
</dbReference>
<feature type="transmembrane region" description="Helical" evidence="5">
    <location>
        <begin position="77"/>
        <end position="96"/>
    </location>
</feature>
<evidence type="ECO:0000256" key="5">
    <source>
        <dbReference type="SAM" id="Phobius"/>
    </source>
</evidence>
<evidence type="ECO:0000256" key="1">
    <source>
        <dbReference type="ARBA" id="ARBA00004651"/>
    </source>
</evidence>
<dbReference type="PANTHER" id="PTHR23527">
    <property type="entry name" value="BLL3282 PROTEIN"/>
    <property type="match status" value="1"/>
</dbReference>
<sequence length="395" mass="40480">MMRRRESGSGAVVLAVGATITGGLPVFLLGALFVQIQLDVPAPQWVLGAAVASYWGTAAVMSLLAGRVVSWLGIRSATLLGVVVGVLSLAGGAFLVPSWPWLLVWAAVGGVSNGISHPAANQLINLRVRRGMLATAFGIKQAAIPFSAFLAGLAVPALALTLGWHWGFGLASLFALAVGGLFWWSVPRGELSRHRQGGSHVPLTPPLMKYLMLMTSVTTLSAAATGAVTAYAVISGIERGLPLAWAGILLSVGGLLSVIVRVVVGRIADRANSSFALATVATMMCVGGAGVLLMAVDTQWTFVVGMLLALGIGWGWPGLTHFVVSRVAGPATPSATGIMQIGTYVGSGAGPLAFGLLYTAVPEVALWIIVGAVQIVAGYIAVVLARTTPPPVPVA</sequence>
<dbReference type="GO" id="GO:0022857">
    <property type="term" value="F:transmembrane transporter activity"/>
    <property type="evidence" value="ECO:0007669"/>
    <property type="project" value="InterPro"/>
</dbReference>
<dbReference type="Pfam" id="PF07690">
    <property type="entry name" value="MFS_1"/>
    <property type="match status" value="1"/>
</dbReference>
<feature type="transmembrane region" description="Helical" evidence="5">
    <location>
        <begin position="45"/>
        <end position="65"/>
    </location>
</feature>
<reference evidence="7 9" key="1">
    <citation type="submission" date="2014-08" db="EMBL/GenBank/DDBJ databases">
        <authorList>
            <person name="Sisinthy S."/>
        </authorList>
    </citation>
    <scope>NUCLEOTIDE SEQUENCE [LARGE SCALE GENOMIC DNA]</scope>
    <source>
        <strain evidence="7 9">RuG17</strain>
    </source>
</reference>
<comment type="subcellular location">
    <subcellularLocation>
        <location evidence="1">Cell membrane</location>
        <topology evidence="1">Multi-pass membrane protein</topology>
    </subcellularLocation>
</comment>
<dbReference type="OrthoDB" id="5176013at2"/>
<comment type="caution">
    <text evidence="7">The sequence shown here is derived from an EMBL/GenBank/DDBJ whole genome shotgun (WGS) entry which is preliminary data.</text>
</comment>
<evidence type="ECO:0000256" key="2">
    <source>
        <dbReference type="ARBA" id="ARBA00022692"/>
    </source>
</evidence>
<dbReference type="EMBL" id="JACHBQ010000001">
    <property type="protein sequence ID" value="MBB5639883.1"/>
    <property type="molecule type" value="Genomic_DNA"/>
</dbReference>
<keyword evidence="4 5" id="KW-0472">Membrane</keyword>
<feature type="transmembrane region" description="Helical" evidence="5">
    <location>
        <begin position="12"/>
        <end position="33"/>
    </location>
</feature>
<feature type="transmembrane region" description="Helical" evidence="5">
    <location>
        <begin position="364"/>
        <end position="385"/>
    </location>
</feature>
<dbReference type="Proteomes" id="UP000561726">
    <property type="component" value="Unassembled WGS sequence"/>
</dbReference>
<dbReference type="AlphaFoldDB" id="A0A099JMI2"/>
<feature type="transmembrane region" description="Helical" evidence="5">
    <location>
        <begin position="166"/>
        <end position="186"/>
    </location>
</feature>
<feature type="domain" description="Major facilitator superfamily (MFS) profile" evidence="6">
    <location>
        <begin position="11"/>
        <end position="389"/>
    </location>
</feature>
<dbReference type="Proteomes" id="UP000029864">
    <property type="component" value="Unassembled WGS sequence"/>
</dbReference>
<dbReference type="Gene3D" id="1.20.1250.20">
    <property type="entry name" value="MFS general substrate transporter like domains"/>
    <property type="match status" value="2"/>
</dbReference>
<dbReference type="eggNOG" id="COG2814">
    <property type="taxonomic scope" value="Bacteria"/>
</dbReference>
<feature type="transmembrane region" description="Helical" evidence="5">
    <location>
        <begin position="336"/>
        <end position="358"/>
    </location>
</feature>
<feature type="transmembrane region" description="Helical" evidence="5">
    <location>
        <begin position="275"/>
        <end position="296"/>
    </location>
</feature>
<proteinExistence type="predicted"/>
<dbReference type="InterPro" id="IPR052952">
    <property type="entry name" value="MFS-Transporter"/>
</dbReference>
<feature type="transmembrane region" description="Helical" evidence="5">
    <location>
        <begin position="302"/>
        <end position="324"/>
    </location>
</feature>
<feature type="transmembrane region" description="Helical" evidence="5">
    <location>
        <begin position="207"/>
        <end position="237"/>
    </location>
</feature>
<feature type="transmembrane region" description="Helical" evidence="5">
    <location>
        <begin position="142"/>
        <end position="160"/>
    </location>
</feature>
<dbReference type="PROSITE" id="PS50850">
    <property type="entry name" value="MFS"/>
    <property type="match status" value="1"/>
</dbReference>
<feature type="transmembrane region" description="Helical" evidence="5">
    <location>
        <begin position="243"/>
        <end position="263"/>
    </location>
</feature>
<keyword evidence="2 5" id="KW-0812">Transmembrane</keyword>
<dbReference type="InterPro" id="IPR036259">
    <property type="entry name" value="MFS_trans_sf"/>
</dbReference>
<name>A0A099JMI2_9MICO</name>
<evidence type="ECO:0000313" key="7">
    <source>
        <dbReference type="EMBL" id="KGJ79401.1"/>
    </source>
</evidence>
<evidence type="ECO:0000256" key="3">
    <source>
        <dbReference type="ARBA" id="ARBA00022989"/>
    </source>
</evidence>
<dbReference type="EMBL" id="JPXF01000014">
    <property type="protein sequence ID" value="KGJ79401.1"/>
    <property type="molecule type" value="Genomic_DNA"/>
</dbReference>
<reference evidence="8 10" key="2">
    <citation type="submission" date="2020-08" db="EMBL/GenBank/DDBJ databases">
        <title>Sequencing the genomes of 1000 actinobacteria strains.</title>
        <authorList>
            <person name="Klenk H.-P."/>
        </authorList>
    </citation>
    <scope>NUCLEOTIDE SEQUENCE [LARGE SCALE GENOMIC DNA]</scope>
    <source>
        <strain evidence="8 10">DSM 21065</strain>
    </source>
</reference>
<dbReference type="STRING" id="1001240.GY21_05115"/>
<accession>A0A099JMI2</accession>
<dbReference type="PANTHER" id="PTHR23527:SF1">
    <property type="entry name" value="BLL3282 PROTEIN"/>
    <property type="match status" value="1"/>
</dbReference>
<organism evidence="7 9">
    <name type="scientific">Cryobacterium roopkundense</name>
    <dbReference type="NCBI Taxonomy" id="1001240"/>
    <lineage>
        <taxon>Bacteria</taxon>
        <taxon>Bacillati</taxon>
        <taxon>Actinomycetota</taxon>
        <taxon>Actinomycetes</taxon>
        <taxon>Micrococcales</taxon>
        <taxon>Microbacteriaceae</taxon>
        <taxon>Cryobacterium</taxon>
    </lineage>
</organism>
<evidence type="ECO:0000313" key="10">
    <source>
        <dbReference type="Proteomes" id="UP000561726"/>
    </source>
</evidence>
<keyword evidence="3 5" id="KW-1133">Transmembrane helix</keyword>
<dbReference type="InterPro" id="IPR011701">
    <property type="entry name" value="MFS"/>
</dbReference>
<evidence type="ECO:0000313" key="9">
    <source>
        <dbReference type="Proteomes" id="UP000029864"/>
    </source>
</evidence>